<accession>A0A1I6C1T3</accession>
<dbReference type="InterPro" id="IPR050238">
    <property type="entry name" value="DNA_Rep/Repair_Clamp_Loader"/>
</dbReference>
<reference evidence="1 2" key="1">
    <citation type="submission" date="2016-10" db="EMBL/GenBank/DDBJ databases">
        <authorList>
            <person name="Varghese N."/>
            <person name="Submissions S."/>
        </authorList>
    </citation>
    <scope>NUCLEOTIDE SEQUENCE [LARGE SCALE GENOMIC DNA]</scope>
    <source>
        <strain evidence="1 2">DSM 13796</strain>
    </source>
</reference>
<dbReference type="SUPFAM" id="SSF52540">
    <property type="entry name" value="P-loop containing nucleoside triphosphate hydrolases"/>
    <property type="match status" value="1"/>
</dbReference>
<protein>
    <submittedName>
        <fullName evidence="1">DNA polymerase-3 subunit delta</fullName>
    </submittedName>
</protein>
<dbReference type="EMBL" id="FOXX01000020">
    <property type="protein sequence ID" value="SFQ87119.1"/>
    <property type="molecule type" value="Genomic_DNA"/>
</dbReference>
<dbReference type="InterPro" id="IPR004622">
    <property type="entry name" value="DNA_pol_HolB"/>
</dbReference>
<dbReference type="Gene3D" id="3.40.50.300">
    <property type="entry name" value="P-loop containing nucleotide triphosphate hydrolases"/>
    <property type="match status" value="1"/>
</dbReference>
<name>A0A1I6C1T3_9BACI</name>
<dbReference type="NCBIfam" id="TIGR00678">
    <property type="entry name" value="holB"/>
    <property type="match status" value="1"/>
</dbReference>
<proteinExistence type="predicted"/>
<sequence length="329" mass="37784">MKTWRELEDIQPKVMKMIENSLNKGRVSHAYLFEGGRGTGKKDVSFQMAKSLFCTNRDGAKPCSTCSNCRRIESQNHPDVHFISPEGQSIKKEQIQYLQAEFQRTGVESRKKLYIIEHVNKMTPNAANSLLKFLEEPHADTYAILLTEQVHQLLDTIVSRCQVLSFQPLTPQVLVDTLVEHSVSPSTAQLLSHLTNSLEEALQLNEDEWFGLAGKLVIKLNETLVTRPEQALFFIQEQWISHFKDKEQYEKGLHLLLLLYRDLVQLQADNEQTIAFIGYREQLKKQALQTTQRKSVQRLEAVLKAKQKLSSNMNPQLLIEELVLELQEG</sequence>
<gene>
    <name evidence="1" type="ORF">SAMN02745910_04771</name>
</gene>
<comment type="caution">
    <text evidence="1">The sequence shown here is derived from an EMBL/GenBank/DDBJ whole genome shotgun (WGS) entry which is preliminary data.</text>
</comment>
<keyword evidence="2" id="KW-1185">Reference proteome</keyword>
<dbReference type="NCBIfam" id="NF005972">
    <property type="entry name" value="PRK08058.1"/>
    <property type="match status" value="1"/>
</dbReference>
<evidence type="ECO:0000313" key="2">
    <source>
        <dbReference type="Proteomes" id="UP000182762"/>
    </source>
</evidence>
<dbReference type="Pfam" id="PF13177">
    <property type="entry name" value="DNA_pol3_delta2"/>
    <property type="match status" value="1"/>
</dbReference>
<evidence type="ECO:0000313" key="1">
    <source>
        <dbReference type="EMBL" id="SFQ87119.1"/>
    </source>
</evidence>
<dbReference type="PANTHER" id="PTHR11669">
    <property type="entry name" value="REPLICATION FACTOR C / DNA POLYMERASE III GAMMA-TAU SUBUNIT"/>
    <property type="match status" value="1"/>
</dbReference>
<dbReference type="Proteomes" id="UP000182762">
    <property type="component" value="Unassembled WGS sequence"/>
</dbReference>
<dbReference type="PANTHER" id="PTHR11669:SF8">
    <property type="entry name" value="DNA POLYMERASE III SUBUNIT DELTA"/>
    <property type="match status" value="1"/>
</dbReference>
<dbReference type="InterPro" id="IPR027417">
    <property type="entry name" value="P-loop_NTPase"/>
</dbReference>
<organism evidence="1 2">
    <name type="scientific">Priestia endophytica DSM 13796</name>
    <dbReference type="NCBI Taxonomy" id="1121089"/>
    <lineage>
        <taxon>Bacteria</taxon>
        <taxon>Bacillati</taxon>
        <taxon>Bacillota</taxon>
        <taxon>Bacilli</taxon>
        <taxon>Bacillales</taxon>
        <taxon>Bacillaceae</taxon>
        <taxon>Priestia</taxon>
    </lineage>
</organism>